<dbReference type="Gene3D" id="3.40.50.12580">
    <property type="match status" value="1"/>
</dbReference>
<name>A0A366EE42_9BACI</name>
<reference evidence="7 8" key="1">
    <citation type="submission" date="2018-06" db="EMBL/GenBank/DDBJ databases">
        <title>Genomic Encyclopedia of Type Strains, Phase IV (KMG-IV): sequencing the most valuable type-strain genomes for metagenomic binning, comparative biology and taxonomic classification.</title>
        <authorList>
            <person name="Goeker M."/>
        </authorList>
    </citation>
    <scope>NUCLEOTIDE SEQUENCE [LARGE SCALE GENOMIC DNA]</scope>
    <source>
        <strain evidence="7 8">DSM 15140</strain>
    </source>
</reference>
<evidence type="ECO:0000256" key="3">
    <source>
        <dbReference type="ARBA" id="ARBA00022475"/>
    </source>
</evidence>
<evidence type="ECO:0000313" key="7">
    <source>
        <dbReference type="EMBL" id="RBP00578.1"/>
    </source>
</evidence>
<proteinExistence type="inferred from homology"/>
<dbReference type="InterPro" id="IPR043149">
    <property type="entry name" value="TagF_N"/>
</dbReference>
<dbReference type="Proteomes" id="UP000252254">
    <property type="component" value="Unassembled WGS sequence"/>
</dbReference>
<protein>
    <submittedName>
        <fullName evidence="7">CDP-glycerol glycerophosphotransferase (TagB/SpsB family)</fullName>
    </submittedName>
</protein>
<dbReference type="GO" id="GO:0047355">
    <property type="term" value="F:CDP-glycerol glycerophosphotransferase activity"/>
    <property type="evidence" value="ECO:0007669"/>
    <property type="project" value="InterPro"/>
</dbReference>
<keyword evidence="4 7" id="KW-0808">Transferase</keyword>
<dbReference type="GO" id="GO:0005886">
    <property type="term" value="C:plasma membrane"/>
    <property type="evidence" value="ECO:0007669"/>
    <property type="project" value="UniProtKB-SubCell"/>
</dbReference>
<dbReference type="InterPro" id="IPR043148">
    <property type="entry name" value="TagF_C"/>
</dbReference>
<dbReference type="Gene3D" id="3.40.50.11820">
    <property type="match status" value="1"/>
</dbReference>
<dbReference type="Pfam" id="PF04464">
    <property type="entry name" value="Glyphos_transf"/>
    <property type="match status" value="1"/>
</dbReference>
<comment type="caution">
    <text evidence="7">The sequence shown here is derived from an EMBL/GenBank/DDBJ whole genome shotgun (WGS) entry which is preliminary data.</text>
</comment>
<dbReference type="InterPro" id="IPR051612">
    <property type="entry name" value="Teichoic_Acid_Biosynth"/>
</dbReference>
<gene>
    <name evidence="7" type="ORF">DES48_102342</name>
</gene>
<keyword evidence="6" id="KW-0472">Membrane</keyword>
<dbReference type="AlphaFoldDB" id="A0A366EE42"/>
<keyword evidence="3" id="KW-1003">Cell membrane</keyword>
<evidence type="ECO:0000256" key="5">
    <source>
        <dbReference type="ARBA" id="ARBA00022944"/>
    </source>
</evidence>
<dbReference type="PANTHER" id="PTHR37316:SF1">
    <property type="entry name" value="TEICHOIC ACID GLYCEROL-PHOSPHATE PRIMASE"/>
    <property type="match status" value="1"/>
</dbReference>
<organism evidence="7 8">
    <name type="scientific">Paraliobacillus ryukyuensis</name>
    <dbReference type="NCBI Taxonomy" id="200904"/>
    <lineage>
        <taxon>Bacteria</taxon>
        <taxon>Bacillati</taxon>
        <taxon>Bacillota</taxon>
        <taxon>Bacilli</taxon>
        <taxon>Bacillales</taxon>
        <taxon>Bacillaceae</taxon>
        <taxon>Paraliobacillus</taxon>
    </lineage>
</organism>
<accession>A0A366EE42</accession>
<dbReference type="InterPro" id="IPR007554">
    <property type="entry name" value="Glycerophosphate_synth"/>
</dbReference>
<comment type="subcellular location">
    <subcellularLocation>
        <location evidence="1">Cell membrane</location>
        <topology evidence="1">Peripheral membrane protein</topology>
    </subcellularLocation>
</comment>
<dbReference type="EMBL" id="QNRI01000002">
    <property type="protein sequence ID" value="RBP00578.1"/>
    <property type="molecule type" value="Genomic_DNA"/>
</dbReference>
<keyword evidence="8" id="KW-1185">Reference proteome</keyword>
<comment type="similarity">
    <text evidence="2">Belongs to the CDP-glycerol glycerophosphotransferase family.</text>
</comment>
<evidence type="ECO:0000313" key="8">
    <source>
        <dbReference type="Proteomes" id="UP000252254"/>
    </source>
</evidence>
<dbReference type="SUPFAM" id="SSF53756">
    <property type="entry name" value="UDP-Glycosyltransferase/glycogen phosphorylase"/>
    <property type="match status" value="1"/>
</dbReference>
<evidence type="ECO:0000256" key="4">
    <source>
        <dbReference type="ARBA" id="ARBA00022679"/>
    </source>
</evidence>
<sequence>MLREIAISVFLFFFRMIFSIFKFLPQQKKTVFVSSFGDNIYHVAQATNKLSDHQLIVLKDKRCRMDFSTIDNVKTLSFQLTHLVDYVRSIYHLATSKVIFIDNYFGFLSVTKFNENVQCIQLWHAAGAIKQFGLMDPSNATRTPRANKRFQQVYDRFSYVVVGSEKMSRIFRQSFNLSESQILRTGIPRTDFFFDKQALQQAQYHIRKLFPMIDGKKVILYAPTFRNNELSNINLQLDITKLRAELGEEYILLLRLHPAIVGTYENIYSDFVIDVSNYENINHLLVLADLLITDYSSVPFEFSLLEKPMIFFTYDLEEYTKKQGFWEEYTTNLPGPIALSTEDIISIIKSNQFDLNLIKEYTKQWNQYSRGNSSENIVHYIYDAQPVKQAKAYN</sequence>
<evidence type="ECO:0000256" key="6">
    <source>
        <dbReference type="ARBA" id="ARBA00023136"/>
    </source>
</evidence>
<dbReference type="OrthoDB" id="9811865at2"/>
<evidence type="ECO:0000256" key="2">
    <source>
        <dbReference type="ARBA" id="ARBA00010488"/>
    </source>
</evidence>
<keyword evidence="5" id="KW-0777">Teichoic acid biosynthesis</keyword>
<evidence type="ECO:0000256" key="1">
    <source>
        <dbReference type="ARBA" id="ARBA00004202"/>
    </source>
</evidence>
<dbReference type="GO" id="GO:0019350">
    <property type="term" value="P:teichoic acid biosynthetic process"/>
    <property type="evidence" value="ECO:0007669"/>
    <property type="project" value="UniProtKB-KW"/>
</dbReference>
<dbReference type="PANTHER" id="PTHR37316">
    <property type="entry name" value="TEICHOIC ACID GLYCEROL-PHOSPHATE PRIMASE"/>
    <property type="match status" value="1"/>
</dbReference>